<feature type="region of interest" description="Disordered" evidence="2">
    <location>
        <begin position="543"/>
        <end position="589"/>
    </location>
</feature>
<evidence type="ECO:0000256" key="2">
    <source>
        <dbReference type="SAM" id="MobiDB-lite"/>
    </source>
</evidence>
<dbReference type="PANTHER" id="PTHR46936">
    <property type="entry name" value="ARABINOSYLTRANSFERASE XEG113"/>
    <property type="match status" value="1"/>
</dbReference>
<accession>A0A0D3IBI9</accession>
<organism evidence="4 5">
    <name type="scientific">Emiliania huxleyi (strain CCMP1516)</name>
    <dbReference type="NCBI Taxonomy" id="280463"/>
    <lineage>
        <taxon>Eukaryota</taxon>
        <taxon>Haptista</taxon>
        <taxon>Haptophyta</taxon>
        <taxon>Prymnesiophyceae</taxon>
        <taxon>Isochrysidales</taxon>
        <taxon>Noelaerhabdaceae</taxon>
        <taxon>Emiliania</taxon>
    </lineage>
</organism>
<dbReference type="InterPro" id="IPR005069">
    <property type="entry name" value="Nucl-diP-sugar_transferase"/>
</dbReference>
<keyword evidence="1" id="KW-0175">Coiled coil</keyword>
<dbReference type="GO" id="GO:0052636">
    <property type="term" value="F:arabinosyltransferase activity"/>
    <property type="evidence" value="ECO:0007669"/>
    <property type="project" value="TreeGrafter"/>
</dbReference>
<reference evidence="5" key="1">
    <citation type="journal article" date="2013" name="Nature">
        <title>Pan genome of the phytoplankton Emiliania underpins its global distribution.</title>
        <authorList>
            <person name="Read B.A."/>
            <person name="Kegel J."/>
            <person name="Klute M.J."/>
            <person name="Kuo A."/>
            <person name="Lefebvre S.C."/>
            <person name="Maumus F."/>
            <person name="Mayer C."/>
            <person name="Miller J."/>
            <person name="Monier A."/>
            <person name="Salamov A."/>
            <person name="Young J."/>
            <person name="Aguilar M."/>
            <person name="Claverie J.M."/>
            <person name="Frickenhaus S."/>
            <person name="Gonzalez K."/>
            <person name="Herman E.K."/>
            <person name="Lin Y.C."/>
            <person name="Napier J."/>
            <person name="Ogata H."/>
            <person name="Sarno A.F."/>
            <person name="Shmutz J."/>
            <person name="Schroeder D."/>
            <person name="de Vargas C."/>
            <person name="Verret F."/>
            <person name="von Dassow P."/>
            <person name="Valentin K."/>
            <person name="Van de Peer Y."/>
            <person name="Wheeler G."/>
            <person name="Dacks J.B."/>
            <person name="Delwiche C.F."/>
            <person name="Dyhrman S.T."/>
            <person name="Glockner G."/>
            <person name="John U."/>
            <person name="Richards T."/>
            <person name="Worden A.Z."/>
            <person name="Zhang X."/>
            <person name="Grigoriev I.V."/>
            <person name="Allen A.E."/>
            <person name="Bidle K."/>
            <person name="Borodovsky M."/>
            <person name="Bowler C."/>
            <person name="Brownlee C."/>
            <person name="Cock J.M."/>
            <person name="Elias M."/>
            <person name="Gladyshev V.N."/>
            <person name="Groth M."/>
            <person name="Guda C."/>
            <person name="Hadaegh A."/>
            <person name="Iglesias-Rodriguez M.D."/>
            <person name="Jenkins J."/>
            <person name="Jones B.M."/>
            <person name="Lawson T."/>
            <person name="Leese F."/>
            <person name="Lindquist E."/>
            <person name="Lobanov A."/>
            <person name="Lomsadze A."/>
            <person name="Malik S.B."/>
            <person name="Marsh M.E."/>
            <person name="Mackinder L."/>
            <person name="Mock T."/>
            <person name="Mueller-Roeber B."/>
            <person name="Pagarete A."/>
            <person name="Parker M."/>
            <person name="Probert I."/>
            <person name="Quesneville H."/>
            <person name="Raines C."/>
            <person name="Rensing S.A."/>
            <person name="Riano-Pachon D.M."/>
            <person name="Richier S."/>
            <person name="Rokitta S."/>
            <person name="Shiraiwa Y."/>
            <person name="Soanes D.M."/>
            <person name="van der Giezen M."/>
            <person name="Wahlund T.M."/>
            <person name="Williams B."/>
            <person name="Wilson W."/>
            <person name="Wolfe G."/>
            <person name="Wurch L.L."/>
        </authorList>
    </citation>
    <scope>NUCLEOTIDE SEQUENCE</scope>
</reference>
<dbReference type="InterPro" id="IPR053250">
    <property type="entry name" value="Glycosyltransferase_77"/>
</dbReference>
<evidence type="ECO:0000313" key="4">
    <source>
        <dbReference type="EnsemblProtists" id="EOD08624"/>
    </source>
</evidence>
<proteinExistence type="predicted"/>
<dbReference type="EnsemblProtists" id="EOD08624">
    <property type="protein sequence ID" value="EOD08624"/>
    <property type="gene ID" value="EMIHUDRAFT_217359"/>
</dbReference>
<feature type="coiled-coil region" evidence="1">
    <location>
        <begin position="596"/>
        <end position="633"/>
    </location>
</feature>
<dbReference type="PaxDb" id="2903-EOD08624"/>
<feature type="domain" description="Nucleotide-diphospho-sugar transferase" evidence="3">
    <location>
        <begin position="729"/>
        <end position="979"/>
    </location>
</feature>
<keyword evidence="5" id="KW-1185">Reference proteome</keyword>
<dbReference type="HOGENOM" id="CLU_264237_0_0_1"/>
<dbReference type="KEGG" id="ehx:EMIHUDRAFT_217359"/>
<dbReference type="GeneID" id="17254710"/>
<evidence type="ECO:0000259" key="3">
    <source>
        <dbReference type="Pfam" id="PF03407"/>
    </source>
</evidence>
<dbReference type="Pfam" id="PF03407">
    <property type="entry name" value="Nucleotid_trans"/>
    <property type="match status" value="1"/>
</dbReference>
<dbReference type="PANTHER" id="PTHR46936:SF1">
    <property type="entry name" value="ARABINOSYLTRANSFERASE XEG113"/>
    <property type="match status" value="1"/>
</dbReference>
<dbReference type="Proteomes" id="UP000013827">
    <property type="component" value="Unassembled WGS sequence"/>
</dbReference>
<dbReference type="GO" id="GO:0005794">
    <property type="term" value="C:Golgi apparatus"/>
    <property type="evidence" value="ECO:0007669"/>
    <property type="project" value="TreeGrafter"/>
</dbReference>
<name>A0A0D3IBI9_EMIH1</name>
<dbReference type="eggNOG" id="ENOG502SJQR">
    <property type="taxonomic scope" value="Eukaryota"/>
</dbReference>
<reference evidence="4" key="2">
    <citation type="submission" date="2024-10" db="UniProtKB">
        <authorList>
            <consortium name="EnsemblProtists"/>
        </authorList>
    </citation>
    <scope>IDENTIFICATION</scope>
</reference>
<feature type="compositionally biased region" description="Basic residues" evidence="2">
    <location>
        <begin position="556"/>
        <end position="568"/>
    </location>
</feature>
<protein>
    <recommendedName>
        <fullName evidence="3">Nucleotide-diphospho-sugar transferase domain-containing protein</fullName>
    </recommendedName>
</protein>
<dbReference type="RefSeq" id="XP_005761053.1">
    <property type="nucleotide sequence ID" value="XM_005760996.1"/>
</dbReference>
<evidence type="ECO:0000256" key="1">
    <source>
        <dbReference type="SAM" id="Coils"/>
    </source>
</evidence>
<evidence type="ECO:0000313" key="5">
    <source>
        <dbReference type="Proteomes" id="UP000013827"/>
    </source>
</evidence>
<sequence length="1370" mass="150129">MFHAAILQRPRGQQCRSDDEVIERAKEAASSPAALRRMVEALVADASADDEEETAPMREAGAALRRLQPAVDPGKAACKLKYAEAQYEANKQIAPGLLKPVRGVKAYKPKDASIEKVFCNPPRLRAPGILGDTMEDWSVIYKCGARDGIRGMCKAIWCGTVTDGVKGIICDVRACAFYKDPLCTEGPSARIRPIAIGCALRRLCCKAGTCDLAPEWNRFYTTMHPDDAAEWEADICSAEAALSHAKQAEAHAEAVKEPRNFVRNNVFAKAGCERTAYHVRSWMESPRCKDDIIIDDDIECMYNATCRVAMFKALREEPLFQQCVPRNVTALHQAAHAVLAHAGADVVFGAEAYCYHCSRTGDAERLRKNTLFRFLNGGCMAARAAPLVQMLQAYLDEMGRDGKLRGTPEADAARAHALRSAYADGTPRVYHSTQQALLTRLLLEQQSRRAGTKSFPTIALDHNATLSTPRKHMEWTARGTIRYQAAGTEAPIVHYNGNIADSDVDWLQGFTADVLMGRLRSRHPKSSVTPVAISPSFELTNMDMERHKSNGTAEARRRRRAATTRQRRAAPGGAIAANGEKRRRGGPERGQALAHMEVAVNEVDAKENAAAQLVQALQALQALQAQMQEMREDNKAAAGPLGGRFPAPPASLTLTFGTVGLKDFVSNWLWHAARVRPRLSYGVIALDDELRHLCDVWGEPAISARRLLAGGPASVDAAFAALGGGYVRDERGKFKQLGYLKALATARLLELGFDVLLSDADAVWLGDPWPWIGSRAGGQPSADAGDLPLADVLASNDMPDLRRDGQPDSVYNSGVAFFRASPGGRGGRARRFALEWANRTLATGVIGNDQTEFNRLLRNRYIDGDYSCNRPECLARDPGMYVPYSAEWAVELPRQSEAWRRCEAEQRLLCCAGRKPRLPARRVYWMWGGRVRFGLLPADRFLQGPTYFVYRLHEQRAVPPLHVHVTYTMGGGEGKRSRLRAAGLWQALHPRPRRPPDLPLTALALLSRQAASRTGAHAAGSAAGNFAGGAGFVRVTGLDALLLSLLDRMRLPPKVWECDPPPTDAERERGHLPDQPSAFFALEGGAGSASRCYHPRHLYVQRSVLRNALALASALGWQLVRPRLWALCERHWWHLKDCRLPGNPLPMPYEAPYDTLFNLEDWNQAGAEDGAAAGPIQLAEEGEVRGLEARRLHLLPPSDGGGGAAGGSVKGDLVLPHGTSFDAAARFLRPRLGNASGGRRAVVELDVRSLLRFSPCGFDDEAAAARFQRRVVERLFRGQYSYCGEERNPHVDAMLANARAKHQPEEPLLMTRRNCTGQPANDFNKPKVDLGPEALRYLPRGACGERTVGGGSDDGAEATLKRGVAFVRLS</sequence>